<evidence type="ECO:0000313" key="3">
    <source>
        <dbReference type="Proteomes" id="UP000823405"/>
    </source>
</evidence>
<keyword evidence="3" id="KW-1185">Reference proteome</keyword>
<dbReference type="Proteomes" id="UP000823405">
    <property type="component" value="Unassembled WGS sequence"/>
</dbReference>
<evidence type="ECO:0008006" key="4">
    <source>
        <dbReference type="Google" id="ProtNLM"/>
    </source>
</evidence>
<accession>A0A9P6QLF0</accession>
<protein>
    <recommendedName>
        <fullName evidence="4">MULE transposase domain-containing protein</fullName>
    </recommendedName>
</protein>
<dbReference type="AlphaFoldDB" id="A0A9P6QLF0"/>
<organism evidence="2 3">
    <name type="scientific">Linnemannia gamsii</name>
    <dbReference type="NCBI Taxonomy" id="64522"/>
    <lineage>
        <taxon>Eukaryota</taxon>
        <taxon>Fungi</taxon>
        <taxon>Fungi incertae sedis</taxon>
        <taxon>Mucoromycota</taxon>
        <taxon>Mortierellomycotina</taxon>
        <taxon>Mortierellomycetes</taxon>
        <taxon>Mortierellales</taxon>
        <taxon>Mortierellaceae</taxon>
        <taxon>Linnemannia</taxon>
    </lineage>
</organism>
<evidence type="ECO:0000256" key="1">
    <source>
        <dbReference type="SAM" id="MobiDB-lite"/>
    </source>
</evidence>
<dbReference type="EMBL" id="JAAAIN010004305">
    <property type="protein sequence ID" value="KAG0282157.1"/>
    <property type="molecule type" value="Genomic_DNA"/>
</dbReference>
<reference evidence="2" key="1">
    <citation type="journal article" date="2020" name="Fungal Divers.">
        <title>Resolving the Mortierellaceae phylogeny through synthesis of multi-gene phylogenetics and phylogenomics.</title>
        <authorList>
            <person name="Vandepol N."/>
            <person name="Liber J."/>
            <person name="Desiro A."/>
            <person name="Na H."/>
            <person name="Kennedy M."/>
            <person name="Barry K."/>
            <person name="Grigoriev I.V."/>
            <person name="Miller A.N."/>
            <person name="O'Donnell K."/>
            <person name="Stajich J.E."/>
            <person name="Bonito G."/>
        </authorList>
    </citation>
    <scope>NUCLEOTIDE SEQUENCE</scope>
    <source>
        <strain evidence="2">NVP60</strain>
    </source>
</reference>
<proteinExistence type="predicted"/>
<evidence type="ECO:0000313" key="2">
    <source>
        <dbReference type="EMBL" id="KAG0282157.1"/>
    </source>
</evidence>
<feature type="compositionally biased region" description="Acidic residues" evidence="1">
    <location>
        <begin position="10"/>
        <end position="19"/>
    </location>
</feature>
<sequence>MKKRKRGGEDDPIDVDGVDESGLILKGTEGETKAGIKRRCKAGAKGRSQGGVVGEVVVDVEGEVKTNVEVKAGVEVKADVEVKDEIVGGVKVEVKGEISPMPNKEHAFRVVYDVEHNHTFGSLTNLGSRQSVIEGGQVDDQESSHPRFITYDDVYNIWYKITIKKMRKDPDQTKSAILWMKELEQDQDFTFYDESAIYPGMHFGFANKWQLQQLHNYGDSLCFDEDYNYKPQVVITDQGNAEILAIKTAFPAVRAQLRTDLNGILYAKDVDSASSFVTKFREVWHHQTDLLSYLDKNYFGPLKPTDVQPGAPYQSDTPEAAAARLESWEQDVISKRKRWMLCYHQGLNCATIDTNNFIESWHNTLKRHFFKDQQKRRLDMVV</sequence>
<dbReference type="OrthoDB" id="2430203at2759"/>
<comment type="caution">
    <text evidence="2">The sequence shown here is derived from an EMBL/GenBank/DDBJ whole genome shotgun (WGS) entry which is preliminary data.</text>
</comment>
<feature type="region of interest" description="Disordered" evidence="1">
    <location>
        <begin position="1"/>
        <end position="22"/>
    </location>
</feature>
<gene>
    <name evidence="2" type="ORF">BGZ97_009123</name>
</gene>
<feature type="non-terminal residue" evidence="2">
    <location>
        <position position="382"/>
    </location>
</feature>
<name>A0A9P6QLF0_9FUNG</name>